<keyword evidence="2" id="KW-1185">Reference proteome</keyword>
<dbReference type="Proteomes" id="UP000179621">
    <property type="component" value="Unassembled WGS sequence"/>
</dbReference>
<proteinExistence type="predicted"/>
<evidence type="ECO:0008006" key="3">
    <source>
        <dbReference type="Google" id="ProtNLM"/>
    </source>
</evidence>
<gene>
    <name evidence="1" type="ORF">BKG73_19005</name>
</gene>
<dbReference type="EMBL" id="MLIH01000033">
    <property type="protein sequence ID" value="OHU07340.1"/>
    <property type="molecule type" value="Genomic_DNA"/>
</dbReference>
<name>A0ABX3BWJ7_9MYCO</name>
<protein>
    <recommendedName>
        <fullName evidence="3">SseB protein N-terminal domain-containing protein</fullName>
    </recommendedName>
</protein>
<sequence>MSQANDIEELIARAAATHDQQLASELFLALDDHQIFYSVDIKDVNGEEQINTPLLEMADGTYALVAYPSKTNPELWKQFAGAPWRTVLDLASKIPPVEWLIVKNTEGSQVPIRKSQIAAILNLLPSMNKPADTVESLITESANYPRKEWFSSLQRRLNDRELFVRLTSQSSASEQPTLITSSAGGIDGLVQAYTTRSRSGYVYGGMSWDAIVDMVANTPALSGVQIVNDNDDWAIITRSDLGLLSGGTQ</sequence>
<evidence type="ECO:0000313" key="2">
    <source>
        <dbReference type="Proteomes" id="UP000179621"/>
    </source>
</evidence>
<organism evidence="1 2">
    <name type="scientific">Mycobacteroides saopaulense</name>
    <dbReference type="NCBI Taxonomy" id="1578165"/>
    <lineage>
        <taxon>Bacteria</taxon>
        <taxon>Bacillati</taxon>
        <taxon>Actinomycetota</taxon>
        <taxon>Actinomycetes</taxon>
        <taxon>Mycobacteriales</taxon>
        <taxon>Mycobacteriaceae</taxon>
        <taxon>Mycobacteroides</taxon>
    </lineage>
</organism>
<reference evidence="1 2" key="1">
    <citation type="submission" date="2016-10" db="EMBL/GenBank/DDBJ databases">
        <title>Evaluation of Human, Animal and Environmental Mycobacterium chelonae Isolates by Core Genome Phylogenomic Analysis, Targeted Gene Comparison, and Anti-microbial Susceptibility Patterns: A Tale of Mistaken Identities.</title>
        <authorList>
            <person name="Fogelson S.B."/>
            <person name="Camus A.C."/>
            <person name="Lorenz W."/>
            <person name="Vasireddy R."/>
            <person name="Vasireddy S."/>
            <person name="Smith T."/>
            <person name="Brown-Elliott B.A."/>
            <person name="Wallace R.J.Jr."/>
            <person name="Hasan N.A."/>
            <person name="Reischl U."/>
            <person name="Sanchez S."/>
        </authorList>
    </citation>
    <scope>NUCLEOTIDE SEQUENCE [LARGE SCALE GENOMIC DNA]</scope>
    <source>
        <strain evidence="1 2">8528</strain>
    </source>
</reference>
<evidence type="ECO:0000313" key="1">
    <source>
        <dbReference type="EMBL" id="OHU07340.1"/>
    </source>
</evidence>
<accession>A0ABX3BWJ7</accession>
<comment type="caution">
    <text evidence="1">The sequence shown here is derived from an EMBL/GenBank/DDBJ whole genome shotgun (WGS) entry which is preliminary data.</text>
</comment>